<evidence type="ECO:0000259" key="1">
    <source>
        <dbReference type="Pfam" id="PF12680"/>
    </source>
</evidence>
<sequence>MIPSHREIAESFSSLEFDHVLPHLSDYVEWHISEKEVLKGKAALVAYSKELKASDTTNQVTLDIINIIEDDNNVVIQAKVAFGNEETGEKVRQICTVYDFDDLDHLHVIRTYVMTEK</sequence>
<dbReference type="Proteomes" id="UP000254893">
    <property type="component" value="Unassembled WGS sequence"/>
</dbReference>
<organism evidence="2 3">
    <name type="scientific">Sphingobacterium spiritivorum</name>
    <name type="common">Flavobacterium spiritivorum</name>
    <dbReference type="NCBI Taxonomy" id="258"/>
    <lineage>
        <taxon>Bacteria</taxon>
        <taxon>Pseudomonadati</taxon>
        <taxon>Bacteroidota</taxon>
        <taxon>Sphingobacteriia</taxon>
        <taxon>Sphingobacteriales</taxon>
        <taxon>Sphingobacteriaceae</taxon>
        <taxon>Sphingobacterium</taxon>
    </lineage>
</organism>
<dbReference type="Pfam" id="PF12680">
    <property type="entry name" value="SnoaL_2"/>
    <property type="match status" value="1"/>
</dbReference>
<dbReference type="RefSeq" id="WP_115171112.1">
    <property type="nucleotide sequence ID" value="NZ_UGYW01000002.1"/>
</dbReference>
<dbReference type="AlphaFoldDB" id="A0A380CQA7"/>
<dbReference type="SUPFAM" id="SSF54427">
    <property type="entry name" value="NTF2-like"/>
    <property type="match status" value="1"/>
</dbReference>
<dbReference type="EMBL" id="UGYW01000002">
    <property type="protein sequence ID" value="SUJ24859.1"/>
    <property type="molecule type" value="Genomic_DNA"/>
</dbReference>
<dbReference type="InterPro" id="IPR037401">
    <property type="entry name" value="SnoaL-like"/>
</dbReference>
<evidence type="ECO:0000313" key="3">
    <source>
        <dbReference type="Proteomes" id="UP000254893"/>
    </source>
</evidence>
<accession>A0A380CQA7</accession>
<dbReference type="Gene3D" id="3.10.450.50">
    <property type="match status" value="1"/>
</dbReference>
<evidence type="ECO:0000313" key="2">
    <source>
        <dbReference type="EMBL" id="SUJ24859.1"/>
    </source>
</evidence>
<protein>
    <recommendedName>
        <fullName evidence="1">SnoaL-like domain-containing protein</fullName>
    </recommendedName>
</protein>
<name>A0A380CQA7_SPHSI</name>
<reference evidence="2 3" key="1">
    <citation type="submission" date="2018-06" db="EMBL/GenBank/DDBJ databases">
        <authorList>
            <consortium name="Pathogen Informatics"/>
            <person name="Doyle S."/>
        </authorList>
    </citation>
    <scope>NUCLEOTIDE SEQUENCE [LARGE SCALE GENOMIC DNA]</scope>
    <source>
        <strain evidence="2 3">NCTC11388</strain>
    </source>
</reference>
<dbReference type="InterPro" id="IPR032710">
    <property type="entry name" value="NTF2-like_dom_sf"/>
</dbReference>
<feature type="domain" description="SnoaL-like" evidence="1">
    <location>
        <begin position="9"/>
        <end position="102"/>
    </location>
</feature>
<proteinExistence type="predicted"/>
<gene>
    <name evidence="2" type="ORF">NCTC11388_03701</name>
</gene>